<proteinExistence type="predicted"/>
<dbReference type="InterPro" id="IPR021136">
    <property type="entry name" value="Flagellar_hook_control-like_C"/>
</dbReference>
<organism evidence="3 4">
    <name type="scientific">Oceanobacillus longus</name>
    <dbReference type="NCBI Taxonomy" id="930120"/>
    <lineage>
        <taxon>Bacteria</taxon>
        <taxon>Bacillati</taxon>
        <taxon>Bacillota</taxon>
        <taxon>Bacilli</taxon>
        <taxon>Bacillales</taxon>
        <taxon>Bacillaceae</taxon>
        <taxon>Oceanobacillus</taxon>
    </lineage>
</organism>
<dbReference type="Proteomes" id="UP001595772">
    <property type="component" value="Unassembled WGS sequence"/>
</dbReference>
<dbReference type="CDD" id="cd17470">
    <property type="entry name" value="T3SS_Flik_C"/>
    <property type="match status" value="1"/>
</dbReference>
<feature type="compositionally biased region" description="Basic and acidic residues" evidence="1">
    <location>
        <begin position="404"/>
        <end position="415"/>
    </location>
</feature>
<dbReference type="EMBL" id="JBHSAO010000001">
    <property type="protein sequence ID" value="MFC4023148.1"/>
    <property type="molecule type" value="Genomic_DNA"/>
</dbReference>
<feature type="domain" description="Flagellar hook-length control protein-like C-terminal" evidence="2">
    <location>
        <begin position="325"/>
        <end position="403"/>
    </location>
</feature>
<gene>
    <name evidence="3" type="ORF">ACFOUV_04860</name>
</gene>
<feature type="region of interest" description="Disordered" evidence="1">
    <location>
        <begin position="1"/>
        <end position="24"/>
    </location>
</feature>
<dbReference type="Pfam" id="PF02120">
    <property type="entry name" value="Flg_hook"/>
    <property type="match status" value="1"/>
</dbReference>
<keyword evidence="3" id="KW-0966">Cell projection</keyword>
<evidence type="ECO:0000313" key="4">
    <source>
        <dbReference type="Proteomes" id="UP001595772"/>
    </source>
</evidence>
<accession>A0ABV8GTC6</accession>
<protein>
    <submittedName>
        <fullName evidence="3">Flagellar hook-length control protein FliK</fullName>
    </submittedName>
</protein>
<evidence type="ECO:0000313" key="3">
    <source>
        <dbReference type="EMBL" id="MFC4023148.1"/>
    </source>
</evidence>
<feature type="region of interest" description="Disordered" evidence="1">
    <location>
        <begin position="397"/>
        <end position="435"/>
    </location>
</feature>
<evidence type="ECO:0000259" key="2">
    <source>
        <dbReference type="Pfam" id="PF02120"/>
    </source>
</evidence>
<dbReference type="RefSeq" id="WP_379495626.1">
    <property type="nucleotide sequence ID" value="NZ_JBHSAO010000001.1"/>
</dbReference>
<keyword evidence="3" id="KW-0282">Flagellum</keyword>
<keyword evidence="4" id="KW-1185">Reference proteome</keyword>
<feature type="compositionally biased region" description="Polar residues" evidence="1">
    <location>
        <begin position="416"/>
        <end position="435"/>
    </location>
</feature>
<name>A0ABV8GTC6_9BACI</name>
<dbReference type="Gene3D" id="3.30.750.140">
    <property type="match status" value="1"/>
</dbReference>
<keyword evidence="3" id="KW-0969">Cilium</keyword>
<sequence>MKSVGMMIQQVQSGQGSSGKSKVVMGEQAKQFQRQLNQSSLSYIYEGEDADSKVNQNNEVPLSVLEELPEDLQDLLMDHELTGSMFLNLINQDNSSDDQALIPSFDSDSIPEELLGYKNQIMAAMGDIKVDNIAVNDNPKFIRLIDSNPIQTDSNRIKTDNPTMQKQFASLISQALELISKLNTQEDIQKASPKILELLQQWKNLSKSTGNKDMIHQQILVNNDESGDLGVFKNVLETFQKREHFAGKHLYDTDSKVTATDISKWISKALETDKINTQQVSLNVSMPISKLEQYAIYINQSQTIKSADDQLMEQFTKIMNSSKLSSAPNGMNQLSITLRPDHLGEMMVRFTQINGEMTVKILVISAAAKEMLESNIHQLKSMFSPHQVVVEKQELNAQSANTQKEQEGEQLKDQGEQSSGQSNQKDNQSGDTSFELQFEELLMNEKV</sequence>
<evidence type="ECO:0000256" key="1">
    <source>
        <dbReference type="SAM" id="MobiDB-lite"/>
    </source>
</evidence>
<reference evidence="4" key="1">
    <citation type="journal article" date="2019" name="Int. J. Syst. Evol. Microbiol.">
        <title>The Global Catalogue of Microorganisms (GCM) 10K type strain sequencing project: providing services to taxonomists for standard genome sequencing and annotation.</title>
        <authorList>
            <consortium name="The Broad Institute Genomics Platform"/>
            <consortium name="The Broad Institute Genome Sequencing Center for Infectious Disease"/>
            <person name="Wu L."/>
            <person name="Ma J."/>
        </authorList>
    </citation>
    <scope>NUCLEOTIDE SEQUENCE [LARGE SCALE GENOMIC DNA]</scope>
    <source>
        <strain evidence="4">IBRC-M 10703</strain>
    </source>
</reference>
<dbReference type="InterPro" id="IPR038610">
    <property type="entry name" value="FliK-like_C_sf"/>
</dbReference>
<comment type="caution">
    <text evidence="3">The sequence shown here is derived from an EMBL/GenBank/DDBJ whole genome shotgun (WGS) entry which is preliminary data.</text>
</comment>